<evidence type="ECO:0000256" key="1">
    <source>
        <dbReference type="SAM" id="MobiDB-lite"/>
    </source>
</evidence>
<protein>
    <submittedName>
        <fullName evidence="2">Uncharacterized protein</fullName>
    </submittedName>
</protein>
<dbReference type="Proteomes" id="UP000182725">
    <property type="component" value="Unassembled WGS sequence"/>
</dbReference>
<evidence type="ECO:0000313" key="3">
    <source>
        <dbReference type="Proteomes" id="UP000182725"/>
    </source>
</evidence>
<organism evidence="2 3">
    <name type="scientific">Arthrobacter alpinus</name>
    <dbReference type="NCBI Taxonomy" id="656366"/>
    <lineage>
        <taxon>Bacteria</taxon>
        <taxon>Bacillati</taxon>
        <taxon>Actinomycetota</taxon>
        <taxon>Actinomycetes</taxon>
        <taxon>Micrococcales</taxon>
        <taxon>Micrococcaceae</taxon>
        <taxon>Arthrobacter</taxon>
    </lineage>
</organism>
<dbReference type="AlphaFoldDB" id="A0A1H5LML2"/>
<feature type="region of interest" description="Disordered" evidence="1">
    <location>
        <begin position="71"/>
        <end position="91"/>
    </location>
</feature>
<name>A0A1H5LML2_9MICC</name>
<accession>A0A1H5LML2</accession>
<dbReference type="EMBL" id="FNTV01000001">
    <property type="protein sequence ID" value="SEE78234.1"/>
    <property type="molecule type" value="Genomic_DNA"/>
</dbReference>
<proteinExistence type="predicted"/>
<gene>
    <name evidence="2" type="ORF">SAMN04489740_2520</name>
</gene>
<reference evidence="2 3" key="1">
    <citation type="submission" date="2016-10" db="EMBL/GenBank/DDBJ databases">
        <authorList>
            <person name="de Groot N.N."/>
        </authorList>
    </citation>
    <scope>NUCLEOTIDE SEQUENCE [LARGE SCALE GENOMIC DNA]</scope>
    <source>
        <strain evidence="2 3">DSM 22274</strain>
    </source>
</reference>
<evidence type="ECO:0000313" key="2">
    <source>
        <dbReference type="EMBL" id="SEE78234.1"/>
    </source>
</evidence>
<sequence>MRLGLVPDRLESSSGRTPTADAIVIMATREGVIRARPIIQLLGAQSAAIDLDKLKSALNALGKPYSQLTAPGWERPKADHTDGVVSDLTRL</sequence>